<proteinExistence type="predicted"/>
<dbReference type="Proteomes" id="UP000260537">
    <property type="component" value="Segment"/>
</dbReference>
<dbReference type="GeneID" id="54994809"/>
<accession>A0A249Y0U2</accession>
<evidence type="ECO:0000313" key="2">
    <source>
        <dbReference type="Proteomes" id="UP000260537"/>
    </source>
</evidence>
<protein>
    <submittedName>
        <fullName evidence="1">Uncharacterized protein</fullName>
    </submittedName>
</protein>
<evidence type="ECO:0000313" key="1">
    <source>
        <dbReference type="EMBL" id="ASZ77863.1"/>
    </source>
</evidence>
<dbReference type="EMBL" id="MF001363">
    <property type="protein sequence ID" value="ASZ77863.1"/>
    <property type="molecule type" value="Genomic_DNA"/>
</dbReference>
<dbReference type="KEGG" id="vg:54994809"/>
<name>A0A249Y0U2_9CAUD</name>
<organism evidence="1 2">
    <name type="scientific">Salmonella phage SH9</name>
    <dbReference type="NCBI Taxonomy" id="2025819"/>
    <lineage>
        <taxon>Viruses</taxon>
        <taxon>Duplodnaviria</taxon>
        <taxon>Heunggongvirae</taxon>
        <taxon>Uroviricota</taxon>
        <taxon>Caudoviricetes</taxon>
        <taxon>Demerecviridae</taxon>
        <taxon>Markadamsvirinae</taxon>
        <taxon>Epseptimavirus</taxon>
        <taxon>Epseptimavirus SH9</taxon>
    </lineage>
</organism>
<reference evidence="1 2" key="1">
    <citation type="submission" date="2017-04" db="EMBL/GenBank/DDBJ databases">
        <title>Complete Genome Sequence of Lytic Bacteriophage SG1 Infecting Salmonella Gallinarum Isolates.</title>
        <authorList>
            <person name="Kim D."/>
            <person name="Kim Y.J."/>
            <person name="Han B.K."/>
            <person name="Kim H."/>
        </authorList>
    </citation>
    <scope>NUCLEOTIDE SEQUENCE [LARGE SCALE GENOMIC DNA]</scope>
</reference>
<sequence>MTRKYLVIKGEHAGQTVYSLKFHDYGLASDDTRYTGIEHTSVTLDETGDYPSFTIPKDFLKEI</sequence>
<keyword evidence="2" id="KW-1185">Reference proteome</keyword>
<dbReference type="RefSeq" id="YP_009804218.1">
    <property type="nucleotide sequence ID" value="NC_047999.1"/>
</dbReference>